<gene>
    <name evidence="2" type="ORF">BDK63_001067</name>
</gene>
<dbReference type="AlphaFoldDB" id="A0A7W5K1J6"/>
<comment type="caution">
    <text evidence="2">The sequence shown here is derived from an EMBL/GenBank/DDBJ whole genome shotgun (WGS) entry which is preliminary data.</text>
</comment>
<reference evidence="2 3" key="1">
    <citation type="submission" date="2020-08" db="EMBL/GenBank/DDBJ databases">
        <title>Genomic Encyclopedia of Archaeal and Bacterial Type Strains, Phase II (KMG-II): from individual species to whole genera.</title>
        <authorList>
            <person name="Goeker M."/>
        </authorList>
    </citation>
    <scope>NUCLEOTIDE SEQUENCE [LARGE SCALE GENOMIC DNA]</scope>
    <source>
        <strain evidence="2 3">5AG</strain>
    </source>
</reference>
<evidence type="ECO:0008006" key="4">
    <source>
        <dbReference type="Google" id="ProtNLM"/>
    </source>
</evidence>
<keyword evidence="1" id="KW-0812">Transmembrane</keyword>
<keyword evidence="3" id="KW-1185">Reference proteome</keyword>
<name>A0A7W5K1J6_9GAMM</name>
<keyword evidence="1" id="KW-0472">Membrane</keyword>
<dbReference type="EMBL" id="JACHZF010000006">
    <property type="protein sequence ID" value="MBB3330219.1"/>
    <property type="molecule type" value="Genomic_DNA"/>
</dbReference>
<organism evidence="2 3">
    <name type="scientific">Halomonas campaniensis</name>
    <dbReference type="NCBI Taxonomy" id="213554"/>
    <lineage>
        <taxon>Bacteria</taxon>
        <taxon>Pseudomonadati</taxon>
        <taxon>Pseudomonadota</taxon>
        <taxon>Gammaproteobacteria</taxon>
        <taxon>Oceanospirillales</taxon>
        <taxon>Halomonadaceae</taxon>
        <taxon>Halomonas</taxon>
    </lineage>
</organism>
<dbReference type="Pfam" id="PF05751">
    <property type="entry name" value="FixH"/>
    <property type="match status" value="1"/>
</dbReference>
<protein>
    <recommendedName>
        <fullName evidence="4">CcoH</fullName>
    </recommendedName>
</protein>
<dbReference type="Proteomes" id="UP000553442">
    <property type="component" value="Unassembled WGS sequence"/>
</dbReference>
<evidence type="ECO:0000313" key="3">
    <source>
        <dbReference type="Proteomes" id="UP000553442"/>
    </source>
</evidence>
<evidence type="ECO:0000313" key="2">
    <source>
        <dbReference type="EMBL" id="MBB3330219.1"/>
    </source>
</evidence>
<keyword evidence="1" id="KW-1133">Transmembrane helix</keyword>
<feature type="transmembrane region" description="Helical" evidence="1">
    <location>
        <begin position="12"/>
        <end position="36"/>
    </location>
</feature>
<sequence>MSHPVTPWYKQFWPWFLMGLLMLSISVSSTFAFLAIRSADGMVQEDYYEHGRAINMVLAKQERAASLGLTARLRLDPLTSDVVLDLEGAEDFPAALDLELIFPTQDDRDIELTLEHVRNGRYLGQAPDNLRYRWYLQLQPRGDAPEWRLVGEARFPDEGEIPLTPGRAAASSDS</sequence>
<dbReference type="RefSeq" id="WP_183330335.1">
    <property type="nucleotide sequence ID" value="NZ_JACHZF010000006.1"/>
</dbReference>
<proteinExistence type="predicted"/>
<evidence type="ECO:0000256" key="1">
    <source>
        <dbReference type="SAM" id="Phobius"/>
    </source>
</evidence>
<dbReference type="InterPro" id="IPR008620">
    <property type="entry name" value="FixH"/>
</dbReference>
<accession>A0A7W5K1J6</accession>